<comment type="caution">
    <text evidence="1">The sequence shown here is derived from an EMBL/GenBank/DDBJ whole genome shotgun (WGS) entry which is preliminary data.</text>
</comment>
<sequence length="70" mass="7146">MLVLGGIADARYELADSASELNAAGDWMVAADVLGLVAALLAVQVVERISALQESRAAQVWAVPVGAPQG</sequence>
<name>A0A7W7S7Q1_9ACTN</name>
<evidence type="ECO:0000313" key="1">
    <source>
        <dbReference type="EMBL" id="MBB4945410.1"/>
    </source>
</evidence>
<proteinExistence type="predicted"/>
<dbReference type="Proteomes" id="UP000573327">
    <property type="component" value="Unassembled WGS sequence"/>
</dbReference>
<protein>
    <submittedName>
        <fullName evidence="1">Uncharacterized protein</fullName>
    </submittedName>
</protein>
<dbReference type="EMBL" id="JACHJR010000001">
    <property type="protein sequence ID" value="MBB4945410.1"/>
    <property type="molecule type" value="Genomic_DNA"/>
</dbReference>
<dbReference type="RefSeq" id="WP_184911847.1">
    <property type="nucleotide sequence ID" value="NZ_JACHJR010000001.1"/>
</dbReference>
<dbReference type="AlphaFoldDB" id="A0A7W7S7Q1"/>
<organism evidence="1 2">
    <name type="scientific">Kitasatospora gansuensis</name>
    <dbReference type="NCBI Taxonomy" id="258050"/>
    <lineage>
        <taxon>Bacteria</taxon>
        <taxon>Bacillati</taxon>
        <taxon>Actinomycetota</taxon>
        <taxon>Actinomycetes</taxon>
        <taxon>Kitasatosporales</taxon>
        <taxon>Streptomycetaceae</taxon>
        <taxon>Kitasatospora</taxon>
    </lineage>
</organism>
<reference evidence="1 2" key="1">
    <citation type="submission" date="2020-08" db="EMBL/GenBank/DDBJ databases">
        <title>Sequencing the genomes of 1000 actinobacteria strains.</title>
        <authorList>
            <person name="Klenk H.-P."/>
        </authorList>
    </citation>
    <scope>NUCLEOTIDE SEQUENCE [LARGE SCALE GENOMIC DNA]</scope>
    <source>
        <strain evidence="1 2">DSM 44786</strain>
    </source>
</reference>
<evidence type="ECO:0000313" key="2">
    <source>
        <dbReference type="Proteomes" id="UP000573327"/>
    </source>
</evidence>
<keyword evidence="2" id="KW-1185">Reference proteome</keyword>
<gene>
    <name evidence="1" type="ORF">F4556_000945</name>
</gene>
<accession>A0A7W7S7Q1</accession>